<sequence length="98" mass="11481">MVFSFHQLPFNLERSSHLERVERPLRGREAGWMRLISWNLFAYTRFSERGCGPRQADAAVLENIGIFRFLGGRRNGRRAPYPPGPLPHPSFRHEITKY</sequence>
<organism evidence="1 2">
    <name type="scientific">Rhizobium etli (strain CIAT 652)</name>
    <dbReference type="NCBI Taxonomy" id="491916"/>
    <lineage>
        <taxon>Bacteria</taxon>
        <taxon>Pseudomonadati</taxon>
        <taxon>Pseudomonadota</taxon>
        <taxon>Alphaproteobacteria</taxon>
        <taxon>Hyphomicrobiales</taxon>
        <taxon>Rhizobiaceae</taxon>
        <taxon>Rhizobium/Agrobacterium group</taxon>
        <taxon>Rhizobium</taxon>
    </lineage>
</organism>
<dbReference type="AlphaFoldDB" id="B3PZL3"/>
<dbReference type="KEGG" id="rec:RHECIAT_CH0002120"/>
<accession>B3PZL3</accession>
<protein>
    <submittedName>
        <fullName evidence="1">Uncharacterized protein</fullName>
    </submittedName>
</protein>
<dbReference type="Proteomes" id="UP000008817">
    <property type="component" value="Chromosome"/>
</dbReference>
<dbReference type="HOGENOM" id="CLU_2331698_0_0_5"/>
<dbReference type="EMBL" id="CP001074">
    <property type="protein sequence ID" value="ACE91078.1"/>
    <property type="molecule type" value="Genomic_DNA"/>
</dbReference>
<name>B3PZL3_RHIE6</name>
<reference evidence="1 2" key="1">
    <citation type="submission" date="2008-04" db="EMBL/GenBank/DDBJ databases">
        <title>Genome diversity and DNA divergence of Rhizobium etli.</title>
        <authorList>
            <person name="Gonzalez V."/>
            <person name="Acosta J.L."/>
            <person name="Santamaria R.I."/>
            <person name="Bustos P."/>
            <person name="Hernandez-Gonzalez I.L."/>
            <person name="Fernandez J.L."/>
            <person name="Diaz R."/>
            <person name="Flores M."/>
            <person name="Mora J."/>
            <person name="Palacios R."/>
            <person name="Davila G."/>
        </authorList>
    </citation>
    <scope>NUCLEOTIDE SEQUENCE [LARGE SCALE GENOMIC DNA]</scope>
    <source>
        <strain evidence="1 2">CIAT 652</strain>
    </source>
</reference>
<gene>
    <name evidence="1" type="ordered locus">RHECIAT_CH0002120</name>
</gene>
<evidence type="ECO:0000313" key="2">
    <source>
        <dbReference type="Proteomes" id="UP000008817"/>
    </source>
</evidence>
<evidence type="ECO:0000313" key="1">
    <source>
        <dbReference type="EMBL" id="ACE91078.1"/>
    </source>
</evidence>
<proteinExistence type="predicted"/>